<name>A0A0E9TLM7_ANGAN</name>
<organism evidence="2">
    <name type="scientific">Anguilla anguilla</name>
    <name type="common">European freshwater eel</name>
    <name type="synonym">Muraena anguilla</name>
    <dbReference type="NCBI Taxonomy" id="7936"/>
    <lineage>
        <taxon>Eukaryota</taxon>
        <taxon>Metazoa</taxon>
        <taxon>Chordata</taxon>
        <taxon>Craniata</taxon>
        <taxon>Vertebrata</taxon>
        <taxon>Euteleostomi</taxon>
        <taxon>Actinopterygii</taxon>
        <taxon>Neopterygii</taxon>
        <taxon>Teleostei</taxon>
        <taxon>Anguilliformes</taxon>
        <taxon>Anguillidae</taxon>
        <taxon>Anguilla</taxon>
    </lineage>
</organism>
<evidence type="ECO:0000313" key="2">
    <source>
        <dbReference type="EMBL" id="JAH53658.1"/>
    </source>
</evidence>
<dbReference type="EMBL" id="GBXM01054919">
    <property type="protein sequence ID" value="JAH53658.1"/>
    <property type="molecule type" value="Transcribed_RNA"/>
</dbReference>
<accession>A0A0E9TLM7</accession>
<sequence>MQGSDRQTLLYFCSVQWSLCVGAVCYCAVFVYLHRC</sequence>
<reference evidence="2" key="2">
    <citation type="journal article" date="2015" name="Fish Shellfish Immunol.">
        <title>Early steps in the European eel (Anguilla anguilla)-Vibrio vulnificus interaction in the gills: Role of the RtxA13 toxin.</title>
        <authorList>
            <person name="Callol A."/>
            <person name="Pajuelo D."/>
            <person name="Ebbesson L."/>
            <person name="Teles M."/>
            <person name="MacKenzie S."/>
            <person name="Amaro C."/>
        </authorList>
    </citation>
    <scope>NUCLEOTIDE SEQUENCE</scope>
</reference>
<protein>
    <submittedName>
        <fullName evidence="2">Uncharacterized protein</fullName>
    </submittedName>
</protein>
<reference evidence="2" key="1">
    <citation type="submission" date="2014-11" db="EMBL/GenBank/DDBJ databases">
        <authorList>
            <person name="Amaro Gonzalez C."/>
        </authorList>
    </citation>
    <scope>NUCLEOTIDE SEQUENCE</scope>
</reference>
<keyword evidence="1" id="KW-0812">Transmembrane</keyword>
<feature type="transmembrane region" description="Helical" evidence="1">
    <location>
        <begin position="9"/>
        <end position="33"/>
    </location>
</feature>
<keyword evidence="1" id="KW-1133">Transmembrane helix</keyword>
<proteinExistence type="predicted"/>
<evidence type="ECO:0000256" key="1">
    <source>
        <dbReference type="SAM" id="Phobius"/>
    </source>
</evidence>
<dbReference type="AlphaFoldDB" id="A0A0E9TLM7"/>
<keyword evidence="1" id="KW-0472">Membrane</keyword>